<comment type="subcellular location">
    <subcellularLocation>
        <location evidence="1">Membrane</location>
        <topology evidence="1">Multi-pass membrane protein</topology>
    </subcellularLocation>
</comment>
<comment type="caution">
    <text evidence="11">The sequence shown here is derived from an EMBL/GenBank/DDBJ whole genome shotgun (WGS) entry which is preliminary data.</text>
</comment>
<dbReference type="Pfam" id="PF00005">
    <property type="entry name" value="ABC_tran"/>
    <property type="match status" value="1"/>
</dbReference>
<dbReference type="InterPro" id="IPR017871">
    <property type="entry name" value="ABC_transporter-like_CS"/>
</dbReference>
<dbReference type="OrthoDB" id="6500128at2759"/>
<proteinExistence type="predicted"/>
<evidence type="ECO:0000256" key="2">
    <source>
        <dbReference type="ARBA" id="ARBA00014334"/>
    </source>
</evidence>
<feature type="transmembrane region" description="Helical" evidence="8">
    <location>
        <begin position="95"/>
        <end position="117"/>
    </location>
</feature>
<dbReference type="InterPro" id="IPR027417">
    <property type="entry name" value="P-loop_NTPase"/>
</dbReference>
<keyword evidence="4" id="KW-0547">Nucleotide-binding</keyword>
<keyword evidence="12" id="KW-1185">Reference proteome</keyword>
<dbReference type="InterPro" id="IPR003439">
    <property type="entry name" value="ABC_transporter-like_ATP-bd"/>
</dbReference>
<dbReference type="SMART" id="SM00382">
    <property type="entry name" value="AAA"/>
    <property type="match status" value="1"/>
</dbReference>
<evidence type="ECO:0000259" key="9">
    <source>
        <dbReference type="PROSITE" id="PS50893"/>
    </source>
</evidence>
<organism evidence="11 12">
    <name type="scientific">Gracilariopsis chorda</name>
    <dbReference type="NCBI Taxonomy" id="448386"/>
    <lineage>
        <taxon>Eukaryota</taxon>
        <taxon>Rhodophyta</taxon>
        <taxon>Florideophyceae</taxon>
        <taxon>Rhodymeniophycidae</taxon>
        <taxon>Gracilariales</taxon>
        <taxon>Gracilariaceae</taxon>
        <taxon>Gracilariopsis</taxon>
    </lineage>
</organism>
<feature type="domain" description="ABC transporter" evidence="9">
    <location>
        <begin position="427"/>
        <end position="664"/>
    </location>
</feature>
<evidence type="ECO:0000256" key="7">
    <source>
        <dbReference type="ARBA" id="ARBA00023136"/>
    </source>
</evidence>
<keyword evidence="7 8" id="KW-0472">Membrane</keyword>
<evidence type="ECO:0000313" key="11">
    <source>
        <dbReference type="EMBL" id="PXF48315.1"/>
    </source>
</evidence>
<dbReference type="GO" id="GO:0090374">
    <property type="term" value="P:oligopeptide export from mitochondrion"/>
    <property type="evidence" value="ECO:0007669"/>
    <property type="project" value="TreeGrafter"/>
</dbReference>
<feature type="domain" description="ABC transmembrane type-1" evidence="10">
    <location>
        <begin position="99"/>
        <end position="388"/>
    </location>
</feature>
<feature type="transmembrane region" description="Helical" evidence="8">
    <location>
        <begin position="226"/>
        <end position="256"/>
    </location>
</feature>
<evidence type="ECO:0000256" key="8">
    <source>
        <dbReference type="SAM" id="Phobius"/>
    </source>
</evidence>
<dbReference type="InterPro" id="IPR011527">
    <property type="entry name" value="ABC1_TM_dom"/>
</dbReference>
<dbReference type="PROSITE" id="PS50893">
    <property type="entry name" value="ABC_TRANSPORTER_2"/>
    <property type="match status" value="1"/>
</dbReference>
<keyword evidence="5" id="KW-0067">ATP-binding</keyword>
<dbReference type="PROSITE" id="PS00211">
    <property type="entry name" value="ABC_TRANSPORTER_1"/>
    <property type="match status" value="1"/>
</dbReference>
<gene>
    <name evidence="11" type="ORF">BWQ96_01775</name>
</gene>
<dbReference type="PANTHER" id="PTHR43394:SF7">
    <property type="entry name" value="ABC TRANSPORTER B FAMILY MEMBER 28"/>
    <property type="match status" value="1"/>
</dbReference>
<feature type="transmembrane region" description="Helical" evidence="8">
    <location>
        <begin position="365"/>
        <end position="383"/>
    </location>
</feature>
<evidence type="ECO:0000256" key="3">
    <source>
        <dbReference type="ARBA" id="ARBA00022692"/>
    </source>
</evidence>
<dbReference type="Gene3D" id="1.20.1560.10">
    <property type="entry name" value="ABC transporter type 1, transmembrane domain"/>
    <property type="match status" value="1"/>
</dbReference>
<dbReference type="GO" id="GO:0005743">
    <property type="term" value="C:mitochondrial inner membrane"/>
    <property type="evidence" value="ECO:0007669"/>
    <property type="project" value="TreeGrafter"/>
</dbReference>
<feature type="transmembrane region" description="Helical" evidence="8">
    <location>
        <begin position="146"/>
        <end position="168"/>
    </location>
</feature>
<dbReference type="FunFam" id="3.40.50.300:FF:000218">
    <property type="entry name" value="Multidrug ABC transporter ATP-binding protein"/>
    <property type="match status" value="1"/>
</dbReference>
<reference evidence="11 12" key="1">
    <citation type="journal article" date="2018" name="Mol. Biol. Evol.">
        <title>Analysis of the draft genome of the red seaweed Gracilariopsis chorda provides insights into genome size evolution in Rhodophyta.</title>
        <authorList>
            <person name="Lee J."/>
            <person name="Yang E.C."/>
            <person name="Graf L."/>
            <person name="Yang J.H."/>
            <person name="Qiu H."/>
            <person name="Zel Zion U."/>
            <person name="Chan C.X."/>
            <person name="Stephens T.G."/>
            <person name="Weber A.P.M."/>
            <person name="Boo G.H."/>
            <person name="Boo S.M."/>
            <person name="Kim K.M."/>
            <person name="Shin Y."/>
            <person name="Jung M."/>
            <person name="Lee S.J."/>
            <person name="Yim H.S."/>
            <person name="Lee J.H."/>
            <person name="Bhattacharya D."/>
            <person name="Yoon H.S."/>
        </authorList>
    </citation>
    <scope>NUCLEOTIDE SEQUENCE [LARGE SCALE GENOMIC DNA]</scope>
    <source>
        <strain evidence="11 12">SKKU-2015</strain>
        <tissue evidence="11">Whole body</tissue>
    </source>
</reference>
<dbReference type="Gene3D" id="3.40.50.300">
    <property type="entry name" value="P-loop containing nucleotide triphosphate hydrolases"/>
    <property type="match status" value="1"/>
</dbReference>
<evidence type="ECO:0000259" key="10">
    <source>
        <dbReference type="PROSITE" id="PS50929"/>
    </source>
</evidence>
<feature type="transmembrane region" description="Helical" evidence="8">
    <location>
        <begin position="335"/>
        <end position="353"/>
    </location>
</feature>
<dbReference type="InterPro" id="IPR036640">
    <property type="entry name" value="ABC1_TM_sf"/>
</dbReference>
<dbReference type="STRING" id="448386.A0A2V3J1U7"/>
<keyword evidence="3 8" id="KW-0812">Transmembrane</keyword>
<accession>A0A2V3J1U7</accession>
<sequence length="677" mass="74405">MISTQAFIAHPLILRHSSAHDRFSLNRSPIKRSLLATGVKRDRFTCSLSASVSNKVPESARLLNTAPLRSESDASRQPLNPTVRFLKSLFAEWRLLVPAIIAALFGSLSAVCIPVLYGRVVGFLARAASLDPVAGRLELVGHTIRLFGAFMIESAMTFIFVSLAARAIDRSTRRLRERLFDKTLRNDVGFFDETGRSRIEHSITREIKSVRDTMMMNLSKDRGLRAIVEVFFSLIVSVSITGTLGFPVFGLLVPILSTTSARIGMRNGRLAFNVEKKEGGVQSFVSERIRGLRTIKAFGAEKRESQALGRILDGVEQVSKKSTLSRGMTESTSRFTIYTTMLSYLMVGGLLICSRSLSYEMFACLTGYVWNLNFCMAGLSFTLTDSAKLSKSLESIYSLLDVAKSYSSDAEHKANGTSVLPAYNGEVQFSNVYFNYPSRPDVMVLNGINISLKPGQMVALVGSSGGGKSTIAALLSRMYAATSGRITLDGTDIQSIPPEVYAKQISVVEQDPILFQGTIRDNIAYGRPDELADDDVVIQAAKEANAHEFIMKLPDGYNTMWNPGSNISGGQRQRIAIARSLVKSPRVLILDEATSALDQESERLVQNALERIMQNRTVLLIAHRLSTVQSANLILFVRDGEVVEQGGYKELLSKENGHFRALVNSASNYVDCTAPPF</sequence>
<dbReference type="PROSITE" id="PS50929">
    <property type="entry name" value="ABC_TM1F"/>
    <property type="match status" value="1"/>
</dbReference>
<dbReference type="SUPFAM" id="SSF52540">
    <property type="entry name" value="P-loop containing nucleoside triphosphate hydrolases"/>
    <property type="match status" value="1"/>
</dbReference>
<keyword evidence="6 8" id="KW-1133">Transmembrane helix</keyword>
<dbReference type="Pfam" id="PF00664">
    <property type="entry name" value="ABC_membrane"/>
    <property type="match status" value="1"/>
</dbReference>
<dbReference type="Proteomes" id="UP000247409">
    <property type="component" value="Unassembled WGS sequence"/>
</dbReference>
<dbReference type="EMBL" id="NBIV01000014">
    <property type="protein sequence ID" value="PXF48315.1"/>
    <property type="molecule type" value="Genomic_DNA"/>
</dbReference>
<dbReference type="GO" id="GO:0016887">
    <property type="term" value="F:ATP hydrolysis activity"/>
    <property type="evidence" value="ECO:0007669"/>
    <property type="project" value="InterPro"/>
</dbReference>
<dbReference type="AlphaFoldDB" id="A0A2V3J1U7"/>
<evidence type="ECO:0000256" key="4">
    <source>
        <dbReference type="ARBA" id="ARBA00022741"/>
    </source>
</evidence>
<name>A0A2V3J1U7_9FLOR</name>
<evidence type="ECO:0000256" key="6">
    <source>
        <dbReference type="ARBA" id="ARBA00022989"/>
    </source>
</evidence>
<protein>
    <recommendedName>
        <fullName evidence="2">Probable ATP-dependent transporter ycf16</fullName>
    </recommendedName>
</protein>
<dbReference type="GO" id="GO:0015421">
    <property type="term" value="F:ABC-type oligopeptide transporter activity"/>
    <property type="evidence" value="ECO:0007669"/>
    <property type="project" value="TreeGrafter"/>
</dbReference>
<evidence type="ECO:0000313" key="12">
    <source>
        <dbReference type="Proteomes" id="UP000247409"/>
    </source>
</evidence>
<evidence type="ECO:0000256" key="1">
    <source>
        <dbReference type="ARBA" id="ARBA00004141"/>
    </source>
</evidence>
<evidence type="ECO:0000256" key="5">
    <source>
        <dbReference type="ARBA" id="ARBA00022840"/>
    </source>
</evidence>
<dbReference type="InterPro" id="IPR039421">
    <property type="entry name" value="Type_1_exporter"/>
</dbReference>
<dbReference type="PANTHER" id="PTHR43394">
    <property type="entry name" value="ATP-DEPENDENT PERMEASE MDL1, MITOCHONDRIAL"/>
    <property type="match status" value="1"/>
</dbReference>
<dbReference type="GO" id="GO:0005524">
    <property type="term" value="F:ATP binding"/>
    <property type="evidence" value="ECO:0007669"/>
    <property type="project" value="UniProtKB-KW"/>
</dbReference>
<dbReference type="InterPro" id="IPR003593">
    <property type="entry name" value="AAA+_ATPase"/>
</dbReference>
<dbReference type="SUPFAM" id="SSF90123">
    <property type="entry name" value="ABC transporter transmembrane region"/>
    <property type="match status" value="1"/>
</dbReference>